<evidence type="ECO:0000313" key="2">
    <source>
        <dbReference type="Proteomes" id="UP000887013"/>
    </source>
</evidence>
<evidence type="ECO:0000313" key="1">
    <source>
        <dbReference type="EMBL" id="GFS82705.1"/>
    </source>
</evidence>
<gene>
    <name evidence="1" type="ORF">NPIL_701021</name>
</gene>
<proteinExistence type="predicted"/>
<keyword evidence="2" id="KW-1185">Reference proteome</keyword>
<sequence>MMDKEVDQPPVKIQCLEGNIKKIISKTLDKDKMMSDLALSKMLYACSIPFAVVESKSFKNLIHILRPSFKPPSHKELAGPLLNAVYNEIDGLVC</sequence>
<accession>A0A8X6T6H8</accession>
<dbReference type="OrthoDB" id="6777440at2759"/>
<reference evidence="1" key="1">
    <citation type="submission" date="2020-08" db="EMBL/GenBank/DDBJ databases">
        <title>Multicomponent nature underlies the extraordinary mechanical properties of spider dragline silk.</title>
        <authorList>
            <person name="Kono N."/>
            <person name="Nakamura H."/>
            <person name="Mori M."/>
            <person name="Yoshida Y."/>
            <person name="Ohtoshi R."/>
            <person name="Malay A.D."/>
            <person name="Moran D.A.P."/>
            <person name="Tomita M."/>
            <person name="Numata K."/>
            <person name="Arakawa K."/>
        </authorList>
    </citation>
    <scope>NUCLEOTIDE SEQUENCE</scope>
</reference>
<dbReference type="EMBL" id="BMAW01051852">
    <property type="protein sequence ID" value="GFS82705.1"/>
    <property type="molecule type" value="Genomic_DNA"/>
</dbReference>
<name>A0A8X6T6H8_NEPPI</name>
<protein>
    <submittedName>
        <fullName evidence="1">Uncharacterized protein</fullName>
    </submittedName>
</protein>
<comment type="caution">
    <text evidence="1">The sequence shown here is derived from an EMBL/GenBank/DDBJ whole genome shotgun (WGS) entry which is preliminary data.</text>
</comment>
<organism evidence="1 2">
    <name type="scientific">Nephila pilipes</name>
    <name type="common">Giant wood spider</name>
    <name type="synonym">Nephila maculata</name>
    <dbReference type="NCBI Taxonomy" id="299642"/>
    <lineage>
        <taxon>Eukaryota</taxon>
        <taxon>Metazoa</taxon>
        <taxon>Ecdysozoa</taxon>
        <taxon>Arthropoda</taxon>
        <taxon>Chelicerata</taxon>
        <taxon>Arachnida</taxon>
        <taxon>Araneae</taxon>
        <taxon>Araneomorphae</taxon>
        <taxon>Entelegynae</taxon>
        <taxon>Araneoidea</taxon>
        <taxon>Nephilidae</taxon>
        <taxon>Nephila</taxon>
    </lineage>
</organism>
<dbReference type="Proteomes" id="UP000887013">
    <property type="component" value="Unassembled WGS sequence"/>
</dbReference>
<dbReference type="AlphaFoldDB" id="A0A8X6T6H8"/>